<organism evidence="5 6">
    <name type="scientific">Emergomyces pasteurianus Ep9510</name>
    <dbReference type="NCBI Taxonomy" id="1447872"/>
    <lineage>
        <taxon>Eukaryota</taxon>
        <taxon>Fungi</taxon>
        <taxon>Dikarya</taxon>
        <taxon>Ascomycota</taxon>
        <taxon>Pezizomycotina</taxon>
        <taxon>Eurotiomycetes</taxon>
        <taxon>Eurotiomycetidae</taxon>
        <taxon>Onygenales</taxon>
        <taxon>Ajellomycetaceae</taxon>
        <taxon>Emergomyces</taxon>
    </lineage>
</organism>
<dbReference type="Gene3D" id="2.130.10.10">
    <property type="entry name" value="YVTN repeat-like/Quinoprotein amine dehydrogenase"/>
    <property type="match status" value="1"/>
</dbReference>
<feature type="compositionally biased region" description="Low complexity" evidence="2">
    <location>
        <begin position="157"/>
        <end position="178"/>
    </location>
</feature>
<dbReference type="Pfam" id="PF12816">
    <property type="entry name" value="TPR_Vps8"/>
    <property type="match status" value="1"/>
</dbReference>
<feature type="domain" description="VPS8-like TPR-like repeats" evidence="4">
    <location>
        <begin position="1254"/>
        <end position="1446"/>
    </location>
</feature>
<feature type="region of interest" description="Disordered" evidence="2">
    <location>
        <begin position="1"/>
        <end position="140"/>
    </location>
</feature>
<feature type="compositionally biased region" description="Basic and acidic residues" evidence="2">
    <location>
        <begin position="10"/>
        <end position="26"/>
    </location>
</feature>
<dbReference type="Pfam" id="PF25066">
    <property type="entry name" value="TPR_VPS8_2"/>
    <property type="match status" value="1"/>
</dbReference>
<proteinExistence type="inferred from homology"/>
<protein>
    <submittedName>
        <fullName evidence="5">Uncharacterized protein</fullName>
    </submittedName>
</protein>
<feature type="region of interest" description="Disordered" evidence="2">
    <location>
        <begin position="157"/>
        <end position="186"/>
    </location>
</feature>
<evidence type="ECO:0000256" key="2">
    <source>
        <dbReference type="SAM" id="MobiDB-lite"/>
    </source>
</evidence>
<dbReference type="InterPro" id="IPR036322">
    <property type="entry name" value="WD40_repeat_dom_sf"/>
</dbReference>
<dbReference type="GO" id="GO:0030897">
    <property type="term" value="C:HOPS complex"/>
    <property type="evidence" value="ECO:0007669"/>
    <property type="project" value="TreeGrafter"/>
</dbReference>
<dbReference type="VEuPathDB" id="FungiDB:AJ78_07855"/>
<sequence>MSSMIEGGDDGPREVEPQLENNDHEQLPVISNGQVNKVKEEQYEIEPGQDAFLDDDPLSATSSRDPAGIQLDSAVQNGPGEESLTDQRLRYRGIGSGEDSGSIPDDTPSVQDSLISSRSSAFGLRGSPSNLSPSPHRPFDRRFQSRLSVSLPSVLRSRSPSLLGPHSRNSSTSHIHSSTPDLPESPAAPWEVVRWTKLRKITGQAFSEVGKRNFGQPTCIAISTAIVIGTAKGIIIVFDYQQNLKAIIGPGTKAVESGPITALAISADHTTIAVGHGSGHIFTWEISKPARPFLQIPPISASQLESKRSDGHISGVAVIHMGFLGTRHTALVSADDHGMAFSHLATRGMGAVGRVVRTTRILGRYPDAVLVGGRPRKPSSVLAFSPLPLGNVEQATDSIGLVAMLTPYLLVIVSTTPIAQTHYKAARPKEVAAHSALTAALAWFPAIKLKAKNSEASKTKLVYCWSNVLTVLEVSEVKATEPPDKGKPPSFEFKPRSRWRAEEAIVAVQWISRSVLAVMTITQQLLILEDNTLRMTDSFDLIHKHIYHVDMFSKQLHSLVEQLDEEDESMHGVIADAFYMSFRAYKGRLFLLGFNDMAVGSLSNWADRLLALMEGGDFIGAIRLASSYYRGDTEKLTVGLPEEDDLRHQLVQEKLLEMMSASVRFAFGRNQEASNERLQPSQLEELADSCIAACDALSDYEFLLDEVYSWYEECGFEGIFLDILEPYIVRGNVRTLPPTAVKSLITHYTTNHTATRLEEIICLLDISTIDIDQVTSLCKQHNLYDAFIYVWTRALDDYVGPLTELIHLIHQPIGPNINGNIEIEAKDHSNAMKLFPYLSYVLTGRIYPTGEEMPDVEASKAKAGIYEFLFSGTSRASSSKRTAPLDSFPDLRTILQFDTPSFMSMLNEAFEDSFLNETTEQASNGTIIPSPGDSFSHGLAINRQYLISILLEIMESSNFGPEDTIYLDMFIARNLPKYPQYTLLSGSTLQQVLMRLCHYPNPEMIGDCQLSAEYLLSIYHPPDIHALIPLLKKAKFYRVLKSTYKAEKEFAELLLTYLEDPEDRGSIFNCIRDCLRPSSKLSKKQRLDVHAVVQDHAAEIAGIDVAKAAQTVQDTTPDLHKEFLRVLENDSSLQYSYLNTLFEPERKGPTEGEFALKFDPQLVERYVQLMCRYDPSHVSDFVDILKVGDLKLDAVLPFMESSGAIDAAIILLARQGEVRAAMDRLIKHIGTLEAGLSGLLQNAAERPDSASMVEAVADLIQSLNKYTRVGIWLCQQQSKAARKSRGGHKLNTRSSVTLKSPLSFEESLWLDLIEVVVLIARNMSPLLRETWPGMERNTSSPNADNAKPGEISSSFRILVQQVFTALLTSTAKSGDKASEKVDISFLRILRAFLTRVAAASPSLSELRSVIASIFSAYTYEETLLSLANTMLDKDLFVHVDEIAKLRQRGWRPRGQVCEVCRGRVWGPGSGAWLWEAWQNKQEEDMKRKQVRQRNMVGSTDLPSRGKGKEPMSGSNTQMHTSSENTNQAGQFDISGHHTGSFGQQEPRQQQHGHGHDAGPVIVFGCRHLYHRSCLVNEGEKRGFHAQSVPSHHHDSLGLSCLICITKT</sequence>
<name>A0A1J9PU19_9EURO</name>
<dbReference type="Pfam" id="PF23410">
    <property type="entry name" value="Beta-prop_VPS8"/>
    <property type="match status" value="1"/>
</dbReference>
<dbReference type="PANTHER" id="PTHR12616">
    <property type="entry name" value="VACUOLAR PROTEIN SORTING VPS41"/>
    <property type="match status" value="1"/>
</dbReference>
<dbReference type="GO" id="GO:0034058">
    <property type="term" value="P:endosomal vesicle fusion"/>
    <property type="evidence" value="ECO:0007669"/>
    <property type="project" value="TreeGrafter"/>
</dbReference>
<keyword evidence="6" id="KW-1185">Reference proteome</keyword>
<evidence type="ECO:0000313" key="6">
    <source>
        <dbReference type="Proteomes" id="UP000182235"/>
    </source>
</evidence>
<dbReference type="InterPro" id="IPR045111">
    <property type="entry name" value="Vps41/Vps8"/>
</dbReference>
<feature type="compositionally biased region" description="Polar residues" evidence="2">
    <location>
        <begin position="1512"/>
        <end position="1529"/>
    </location>
</feature>
<evidence type="ECO:0000313" key="5">
    <source>
        <dbReference type="EMBL" id="OJD11363.1"/>
    </source>
</evidence>
<dbReference type="STRING" id="1447872.A0A1J9PU19"/>
<reference evidence="5 6" key="1">
    <citation type="submission" date="2015-07" db="EMBL/GenBank/DDBJ databases">
        <title>Emmonsia species relationships and genome sequence.</title>
        <authorList>
            <consortium name="The Broad Institute Genomics Platform"/>
            <person name="Cuomo C.A."/>
            <person name="Munoz J.F."/>
            <person name="Imamovic A."/>
            <person name="Priest M.E."/>
            <person name="Young S."/>
            <person name="Clay O.K."/>
            <person name="McEwen J.G."/>
        </authorList>
    </citation>
    <scope>NUCLEOTIDE SEQUENCE [LARGE SCALE GENOMIC DNA]</scope>
    <source>
        <strain evidence="5 6">UAMH 9510</strain>
    </source>
</reference>
<comment type="caution">
    <text evidence="5">The sequence shown here is derived from an EMBL/GenBank/DDBJ whole genome shotgun (WGS) entry which is preliminary data.</text>
</comment>
<dbReference type="Proteomes" id="UP000182235">
    <property type="component" value="Unassembled WGS sequence"/>
</dbReference>
<dbReference type="InterPro" id="IPR059070">
    <property type="entry name" value="TPR_VPS8_2"/>
</dbReference>
<feature type="compositionally biased region" description="Polar residues" evidence="2">
    <location>
        <begin position="1540"/>
        <end position="1551"/>
    </location>
</feature>
<evidence type="ECO:0000259" key="3">
    <source>
        <dbReference type="Pfam" id="PF12816"/>
    </source>
</evidence>
<dbReference type="InterPro" id="IPR015943">
    <property type="entry name" value="WD40/YVTN_repeat-like_dom_sf"/>
</dbReference>
<evidence type="ECO:0000256" key="1">
    <source>
        <dbReference type="ARBA" id="ARBA00009422"/>
    </source>
</evidence>
<dbReference type="EMBL" id="LGRN01000557">
    <property type="protein sequence ID" value="OJD11363.1"/>
    <property type="molecule type" value="Genomic_DNA"/>
</dbReference>
<dbReference type="PANTHER" id="PTHR12616:SF8">
    <property type="entry name" value="VACUOLAR PROTEIN SORTING-ASSOCIATED PROTEIN 8 HOMOLOG"/>
    <property type="match status" value="1"/>
</dbReference>
<feature type="domain" description="Vacuolar protein sorting-associated protein 8 central" evidence="3">
    <location>
        <begin position="719"/>
        <end position="910"/>
    </location>
</feature>
<comment type="similarity">
    <text evidence="1">Belongs to the VPS8 family.</text>
</comment>
<dbReference type="GO" id="GO:0006623">
    <property type="term" value="P:protein targeting to vacuole"/>
    <property type="evidence" value="ECO:0007669"/>
    <property type="project" value="InterPro"/>
</dbReference>
<dbReference type="InterPro" id="IPR025941">
    <property type="entry name" value="Vps8_central_dom"/>
</dbReference>
<evidence type="ECO:0000259" key="4">
    <source>
        <dbReference type="Pfam" id="PF25066"/>
    </source>
</evidence>
<accession>A0A1J9PU19</accession>
<dbReference type="SUPFAM" id="SSF50978">
    <property type="entry name" value="WD40 repeat-like"/>
    <property type="match status" value="1"/>
</dbReference>
<dbReference type="OrthoDB" id="289913at2759"/>
<feature type="compositionally biased region" description="Polar residues" evidence="2">
    <location>
        <begin position="108"/>
        <end position="120"/>
    </location>
</feature>
<gene>
    <name evidence="5" type="ORF">AJ78_07855</name>
</gene>
<feature type="region of interest" description="Disordered" evidence="2">
    <location>
        <begin position="1484"/>
        <end position="1556"/>
    </location>
</feature>
<dbReference type="GO" id="GO:0005770">
    <property type="term" value="C:late endosome"/>
    <property type="evidence" value="ECO:0007669"/>
    <property type="project" value="TreeGrafter"/>
</dbReference>